<dbReference type="GO" id="GO:0005737">
    <property type="term" value="C:cytoplasm"/>
    <property type="evidence" value="ECO:0007669"/>
    <property type="project" value="TreeGrafter"/>
</dbReference>
<evidence type="ECO:0000313" key="4">
    <source>
        <dbReference type="EMBL" id="CAF3711639.1"/>
    </source>
</evidence>
<dbReference type="InterPro" id="IPR004993">
    <property type="entry name" value="GH3"/>
</dbReference>
<dbReference type="InterPro" id="IPR055378">
    <property type="entry name" value="GH3_C"/>
</dbReference>
<evidence type="ECO:0000259" key="2">
    <source>
        <dbReference type="Pfam" id="PF23572"/>
    </source>
</evidence>
<dbReference type="AlphaFoldDB" id="A0A8S2I3B3"/>
<organism evidence="4 5">
    <name type="scientific">Didymodactylos carnosus</name>
    <dbReference type="NCBI Taxonomy" id="1234261"/>
    <lineage>
        <taxon>Eukaryota</taxon>
        <taxon>Metazoa</taxon>
        <taxon>Spiralia</taxon>
        <taxon>Gnathifera</taxon>
        <taxon>Rotifera</taxon>
        <taxon>Eurotatoria</taxon>
        <taxon>Bdelloidea</taxon>
        <taxon>Philodinida</taxon>
        <taxon>Philodinidae</taxon>
        <taxon>Didymodactylos</taxon>
    </lineage>
</organism>
<dbReference type="Pfam" id="PF23572">
    <property type="entry name" value="GH3_C"/>
    <property type="match status" value="1"/>
</dbReference>
<accession>A0A8S2I3B3</accession>
<feature type="domain" description="GH3 C-terminal" evidence="2">
    <location>
        <begin position="216"/>
        <end position="312"/>
    </location>
</feature>
<feature type="non-terminal residue" evidence="4">
    <location>
        <position position="1"/>
    </location>
</feature>
<name>A0A8S2I3B3_9BILA</name>
<evidence type="ECO:0000313" key="3">
    <source>
        <dbReference type="EMBL" id="CAF0935942.1"/>
    </source>
</evidence>
<dbReference type="Pfam" id="PF03321">
    <property type="entry name" value="GH3"/>
    <property type="match status" value="1"/>
</dbReference>
<dbReference type="PANTHER" id="PTHR31901:SF9">
    <property type="entry name" value="GH3 DOMAIN-CONTAINING PROTEIN"/>
    <property type="match status" value="1"/>
</dbReference>
<evidence type="ECO:0000313" key="5">
    <source>
        <dbReference type="Proteomes" id="UP000682733"/>
    </source>
</evidence>
<protein>
    <submittedName>
        <fullName evidence="4">Uncharacterized protein</fullName>
    </submittedName>
</protein>
<dbReference type="PANTHER" id="PTHR31901">
    <property type="entry name" value="GH3 DOMAIN-CONTAINING PROTEIN"/>
    <property type="match status" value="1"/>
</dbReference>
<dbReference type="EMBL" id="CAJOBA010004387">
    <property type="protein sequence ID" value="CAF3711639.1"/>
    <property type="molecule type" value="Genomic_DNA"/>
</dbReference>
<dbReference type="Pfam" id="PF23571">
    <property type="entry name" value="GH3_M"/>
    <property type="match status" value="1"/>
</dbReference>
<dbReference type="EMBL" id="CAJNOK010004384">
    <property type="protein sequence ID" value="CAF0935942.1"/>
    <property type="molecule type" value="Genomic_DNA"/>
</dbReference>
<gene>
    <name evidence="3" type="ORF">OVA965_LOCUS11382</name>
    <name evidence="4" type="ORF">TMI583_LOCUS11382</name>
</gene>
<reference evidence="4" key="1">
    <citation type="submission" date="2021-02" db="EMBL/GenBank/DDBJ databases">
        <authorList>
            <person name="Nowell W R."/>
        </authorList>
    </citation>
    <scope>NUCLEOTIDE SEQUENCE</scope>
</reference>
<dbReference type="InterPro" id="IPR055377">
    <property type="entry name" value="GH3_M"/>
</dbReference>
<dbReference type="Proteomes" id="UP000677228">
    <property type="component" value="Unassembled WGS sequence"/>
</dbReference>
<dbReference type="GO" id="GO:0016881">
    <property type="term" value="F:acid-amino acid ligase activity"/>
    <property type="evidence" value="ECO:0007669"/>
    <property type="project" value="TreeGrafter"/>
</dbReference>
<proteinExistence type="predicted"/>
<feature type="domain" description="GH3 middle" evidence="1">
    <location>
        <begin position="112"/>
        <end position="176"/>
    </location>
</feature>
<dbReference type="Proteomes" id="UP000682733">
    <property type="component" value="Unassembled WGS sequence"/>
</dbReference>
<comment type="caution">
    <text evidence="4">The sequence shown here is derived from an EMBL/GenBank/DDBJ whole genome shotgun (WGS) entry which is preliminary data.</text>
</comment>
<sequence length="575" mass="65531">SLVRDNIRDSKFRATLNRALNEVTVEYGGSTYRLERSEHILKECRKKDVPGILHRLWPTLVFVSTVTGGSFAIYEEEIRFYCGEKLPLTNYGICGASEGFFGSLASVHTAEYFLSPTAAFFEFIREEDVHQAQPKTLLISEIEPGNRYELVCTTEAGLVRYRMGDVINCTRFLERTSNLVPLPSEPVVVPRIPLISIAYRLGSLLDVFGEKTTEQHVMHALQQSVHQWRDQGIFVDLCDFTTYPKLDVFPTQYVIFLELIDEQGRKTNDQQLQILEKIADSEVERQLCKANNIYQYVRNSGKLGPLDLNELKNDDIPYLAAVDEIINALDHTQSLLVVANLNHPLFIVFRENLTRLLQNNAQIYSKMITLLSLLAKGSENISSLMELFVNKSFIDVVKCCIDKICETGNVENFPDIHVLVLTLQNFQNNRRNIMDNSIILLLLNSVLKCLSSKYYFEAFKAALLRSDAPLSQSQIFFLFICTDYFIMYCGKQAEEFSLMIFDSMMIGYKEAFDLVTKWNPSFADCVVQVICVINRLIVFSSCVQNNSNKLSYLVNFSFTLTATASNLQLNRVSVI</sequence>
<evidence type="ECO:0000259" key="1">
    <source>
        <dbReference type="Pfam" id="PF23571"/>
    </source>
</evidence>